<reference evidence="1 2" key="1">
    <citation type="submission" date="2020-08" db="EMBL/GenBank/DDBJ databases">
        <authorList>
            <person name="Koutsovoulos G."/>
            <person name="Danchin GJ E."/>
        </authorList>
    </citation>
    <scope>NUCLEOTIDE SEQUENCE [LARGE SCALE GENOMIC DNA]</scope>
</reference>
<evidence type="ECO:0000313" key="1">
    <source>
        <dbReference type="EMBL" id="CAD2206158.1"/>
    </source>
</evidence>
<dbReference type="AlphaFoldDB" id="A0A6V7Y3P9"/>
<accession>A0A6V7Y3P9</accession>
<comment type="caution">
    <text evidence="1">The sequence shown here is derived from an EMBL/GenBank/DDBJ whole genome shotgun (WGS) entry which is preliminary data.</text>
</comment>
<organism evidence="1 2">
    <name type="scientific">Meloidogyne enterolobii</name>
    <name type="common">Root-knot nematode worm</name>
    <name type="synonym">Meloidogyne mayaguensis</name>
    <dbReference type="NCBI Taxonomy" id="390850"/>
    <lineage>
        <taxon>Eukaryota</taxon>
        <taxon>Metazoa</taxon>
        <taxon>Ecdysozoa</taxon>
        <taxon>Nematoda</taxon>
        <taxon>Chromadorea</taxon>
        <taxon>Rhabditida</taxon>
        <taxon>Tylenchina</taxon>
        <taxon>Tylenchomorpha</taxon>
        <taxon>Tylenchoidea</taxon>
        <taxon>Meloidogynidae</taxon>
        <taxon>Meloidogyninae</taxon>
        <taxon>Meloidogyne</taxon>
    </lineage>
</organism>
<gene>
    <name evidence="1" type="ORF">MENT_LOCUS60017</name>
</gene>
<name>A0A6V7Y3P9_MELEN</name>
<evidence type="ECO:0000313" key="2">
    <source>
        <dbReference type="Proteomes" id="UP000580250"/>
    </source>
</evidence>
<dbReference type="Proteomes" id="UP000580250">
    <property type="component" value="Unassembled WGS sequence"/>
</dbReference>
<sequence>MKIIIEKRQKRGEFSKGEKSSAESLKEEFQILKSKIFNDSIYKSAKTEFVKWI</sequence>
<dbReference type="EMBL" id="CAJEWN010003008">
    <property type="protein sequence ID" value="CAD2206158.1"/>
    <property type="molecule type" value="Genomic_DNA"/>
</dbReference>
<protein>
    <submittedName>
        <fullName evidence="1">Uncharacterized protein</fullName>
    </submittedName>
</protein>
<proteinExistence type="predicted"/>